<evidence type="ECO:0000313" key="2">
    <source>
        <dbReference type="EMBL" id="KGX84004.1"/>
    </source>
</evidence>
<dbReference type="AlphaFoldDB" id="A0A0A5FVT9"/>
<reference evidence="2 3" key="1">
    <citation type="submission" date="2013-08" db="EMBL/GenBank/DDBJ databases">
        <authorList>
            <person name="Huang J."/>
            <person name="Wang G."/>
        </authorList>
    </citation>
    <scope>NUCLEOTIDE SEQUENCE [LARGE SCALE GENOMIC DNA]</scope>
    <source>
        <strain evidence="2 3">JSM 072002</strain>
    </source>
</reference>
<organism evidence="2 3">
    <name type="scientific">Pontibacillus litoralis JSM 072002</name>
    <dbReference type="NCBI Taxonomy" id="1385512"/>
    <lineage>
        <taxon>Bacteria</taxon>
        <taxon>Bacillati</taxon>
        <taxon>Bacillota</taxon>
        <taxon>Bacilli</taxon>
        <taxon>Bacillales</taxon>
        <taxon>Bacillaceae</taxon>
        <taxon>Pontibacillus</taxon>
    </lineage>
</organism>
<proteinExistence type="predicted"/>
<dbReference type="eggNOG" id="ENOG50319WT">
    <property type="taxonomic scope" value="Bacteria"/>
</dbReference>
<dbReference type="RefSeq" id="WP_036836503.1">
    <property type="nucleotide sequence ID" value="NZ_AVPG01000055.1"/>
</dbReference>
<accession>A0A0A5FVT9</accession>
<protein>
    <submittedName>
        <fullName evidence="2">Uncharacterized protein</fullName>
    </submittedName>
</protein>
<gene>
    <name evidence="2" type="ORF">N784_15305</name>
</gene>
<dbReference type="Proteomes" id="UP000030401">
    <property type="component" value="Unassembled WGS sequence"/>
</dbReference>
<evidence type="ECO:0000256" key="1">
    <source>
        <dbReference type="SAM" id="MobiDB-lite"/>
    </source>
</evidence>
<comment type="caution">
    <text evidence="2">The sequence shown here is derived from an EMBL/GenBank/DDBJ whole genome shotgun (WGS) entry which is preliminary data.</text>
</comment>
<name>A0A0A5FVT9_9BACI</name>
<sequence>MSFGKEGTHRNYRSGGSNNRKNGEVFADTFQGKLAEFAIYHVFTSEGLEVPRPDNDMYNLGDWDSGNFEVGERKLSIKSTKSFGQLLLLESKDWDEDGLYIPDIERDGGRYDATILVRLQPFASDILKGMRSLYSSTINKDELYSNITNETFEYEIAGVVTNGVLKKAIKNEQFVPKGAYINKIGKNNKLDASNYYVQTGDMKSISLLIEALREEITTS</sequence>
<evidence type="ECO:0000313" key="3">
    <source>
        <dbReference type="Proteomes" id="UP000030401"/>
    </source>
</evidence>
<dbReference type="EMBL" id="AVPG01000055">
    <property type="protein sequence ID" value="KGX84004.1"/>
    <property type="molecule type" value="Genomic_DNA"/>
</dbReference>
<dbReference type="OrthoDB" id="2843140at2"/>
<keyword evidence="3" id="KW-1185">Reference proteome</keyword>
<feature type="region of interest" description="Disordered" evidence="1">
    <location>
        <begin position="1"/>
        <end position="20"/>
    </location>
</feature>